<dbReference type="EMBL" id="JXIG01000461">
    <property type="protein sequence ID" value="KIU01341.1"/>
    <property type="molecule type" value="Genomic_DNA"/>
</dbReference>
<evidence type="ECO:0000256" key="1">
    <source>
        <dbReference type="SAM" id="MobiDB-lite"/>
    </source>
</evidence>
<feature type="compositionally biased region" description="Basic residues" evidence="1">
    <location>
        <begin position="92"/>
        <end position="107"/>
    </location>
</feature>
<evidence type="ECO:0000313" key="3">
    <source>
        <dbReference type="Proteomes" id="UP000032274"/>
    </source>
</evidence>
<accession>A0AA40JPN0</accession>
<feature type="compositionally biased region" description="Low complexity" evidence="1">
    <location>
        <begin position="74"/>
        <end position="83"/>
    </location>
</feature>
<dbReference type="AlphaFoldDB" id="A0AA40JPN0"/>
<feature type="non-terminal residue" evidence="2">
    <location>
        <position position="1"/>
    </location>
</feature>
<reference evidence="2 3" key="1">
    <citation type="submission" date="2015-01" db="EMBL/GenBank/DDBJ databases">
        <title>Characterization of Swiss Staphylococcus aureus strains involved in food poisoning.</title>
        <authorList>
            <person name="Crovadore J."/>
            <person name="Chablais R."/>
            <person name="Tonacini J."/>
            <person name="Schnyder B."/>
            <person name="Lefort F."/>
        </authorList>
    </citation>
    <scope>NUCLEOTIDE SEQUENCE [LARGE SCALE GENOMIC DNA]</scope>
    <source>
        <strain evidence="2 3">SA-120</strain>
    </source>
</reference>
<name>A0AA40JPN0_STAAU</name>
<comment type="caution">
    <text evidence="2">The sequence shown here is derived from an EMBL/GenBank/DDBJ whole genome shotgun (WGS) entry which is preliminary data.</text>
</comment>
<feature type="region of interest" description="Disordered" evidence="1">
    <location>
        <begin position="1"/>
        <end position="159"/>
    </location>
</feature>
<organism evidence="2 3">
    <name type="scientific">Staphylococcus aureus</name>
    <dbReference type="NCBI Taxonomy" id="1280"/>
    <lineage>
        <taxon>Bacteria</taxon>
        <taxon>Bacillati</taxon>
        <taxon>Bacillota</taxon>
        <taxon>Bacilli</taxon>
        <taxon>Bacillales</taxon>
        <taxon>Staphylococcaceae</taxon>
        <taxon>Staphylococcus</taxon>
    </lineage>
</organism>
<sequence>APALPEDRRERTDRGGHDQDPRRAAHRVRRASPRQVHPRRDQVGSGAERALHQRPQAARQGDRRDRRSRRDADAGAAVQAQEAEPAKGNRGRDRHHGAHPAKGRVDRRRQGAGEPGDRPEAGRVRPGQGDRGAVVRDQAEPRGPARSGQADRQLSLLGP</sequence>
<feature type="non-terminal residue" evidence="2">
    <location>
        <position position="159"/>
    </location>
</feature>
<dbReference type="Proteomes" id="UP000032274">
    <property type="component" value="Unassembled WGS sequence"/>
</dbReference>
<feature type="compositionally biased region" description="Basic and acidic residues" evidence="1">
    <location>
        <begin position="60"/>
        <end position="73"/>
    </location>
</feature>
<proteinExistence type="predicted"/>
<evidence type="ECO:0000313" key="2">
    <source>
        <dbReference type="EMBL" id="KIU01341.1"/>
    </source>
</evidence>
<feature type="compositionally biased region" description="Basic and acidic residues" evidence="1">
    <location>
        <begin position="108"/>
        <end position="123"/>
    </location>
</feature>
<gene>
    <name evidence="2" type="ORF">QU38_02135</name>
</gene>
<feature type="compositionally biased region" description="Basic and acidic residues" evidence="1">
    <location>
        <begin position="1"/>
        <end position="23"/>
    </location>
</feature>
<protein>
    <submittedName>
        <fullName evidence="2">Uncharacterized protein</fullName>
    </submittedName>
</protein>